<comment type="caution">
    <text evidence="1">The sequence shown here is derived from an EMBL/GenBank/DDBJ whole genome shotgun (WGS) entry which is preliminary data.</text>
</comment>
<dbReference type="EMBL" id="LAZR01048494">
    <property type="protein sequence ID" value="KKK91797.1"/>
    <property type="molecule type" value="Genomic_DNA"/>
</dbReference>
<gene>
    <name evidence="1" type="ORF">LCGC14_2709350</name>
</gene>
<proteinExistence type="predicted"/>
<name>A0A0F8ZDC1_9ZZZZ</name>
<dbReference type="AlphaFoldDB" id="A0A0F8ZDC1"/>
<sequence>MLTFGTSVAVNNILALRAFYTFIFNYTLHEKPSWIERLWLPDLKKWVAKRAVKTMTGLLNDLNAKSASVSLNDVSGDFFAVLYVVQHPQLIVSVTTGHDLFQLLAQMSLEFEKVRKPTVDTGYEPRKVN</sequence>
<organism evidence="1">
    <name type="scientific">marine sediment metagenome</name>
    <dbReference type="NCBI Taxonomy" id="412755"/>
    <lineage>
        <taxon>unclassified sequences</taxon>
        <taxon>metagenomes</taxon>
        <taxon>ecological metagenomes</taxon>
    </lineage>
</organism>
<evidence type="ECO:0000313" key="1">
    <source>
        <dbReference type="EMBL" id="KKK91797.1"/>
    </source>
</evidence>
<reference evidence="1" key="1">
    <citation type="journal article" date="2015" name="Nature">
        <title>Complex archaea that bridge the gap between prokaryotes and eukaryotes.</title>
        <authorList>
            <person name="Spang A."/>
            <person name="Saw J.H."/>
            <person name="Jorgensen S.L."/>
            <person name="Zaremba-Niedzwiedzka K."/>
            <person name="Martijn J."/>
            <person name="Lind A.E."/>
            <person name="van Eijk R."/>
            <person name="Schleper C."/>
            <person name="Guy L."/>
            <person name="Ettema T.J."/>
        </authorList>
    </citation>
    <scope>NUCLEOTIDE SEQUENCE</scope>
</reference>
<accession>A0A0F8ZDC1</accession>
<protein>
    <submittedName>
        <fullName evidence="1">Uncharacterized protein</fullName>
    </submittedName>
</protein>